<dbReference type="Proteomes" id="UP000054815">
    <property type="component" value="Unassembled WGS sequence"/>
</dbReference>
<evidence type="ECO:0000313" key="2">
    <source>
        <dbReference type="Proteomes" id="UP000054815"/>
    </source>
</evidence>
<evidence type="ECO:0000313" key="1">
    <source>
        <dbReference type="EMBL" id="KRX99298.1"/>
    </source>
</evidence>
<organism evidence="1 2">
    <name type="scientific">Trichinella pseudospiralis</name>
    <name type="common">Parasitic roundworm</name>
    <dbReference type="NCBI Taxonomy" id="6337"/>
    <lineage>
        <taxon>Eukaryota</taxon>
        <taxon>Metazoa</taxon>
        <taxon>Ecdysozoa</taxon>
        <taxon>Nematoda</taxon>
        <taxon>Enoplea</taxon>
        <taxon>Dorylaimia</taxon>
        <taxon>Trichinellida</taxon>
        <taxon>Trichinellidae</taxon>
        <taxon>Trichinella</taxon>
    </lineage>
</organism>
<dbReference type="AlphaFoldDB" id="A0A0V0YH40"/>
<protein>
    <submittedName>
        <fullName evidence="1">Uncharacterized protein</fullName>
    </submittedName>
</protein>
<sequence length="76" mass="8856">MILKRTRKLFQQKHVRKLLPFNVNLTALFKQGSKQDQKTQIYTHGSTSILLIILTIHVEERVNLKLVESSTSYNCD</sequence>
<comment type="caution">
    <text evidence="1">The sequence shown here is derived from an EMBL/GenBank/DDBJ whole genome shotgun (WGS) entry which is preliminary data.</text>
</comment>
<reference evidence="1 2" key="1">
    <citation type="submission" date="2015-01" db="EMBL/GenBank/DDBJ databases">
        <title>Evolution of Trichinella species and genotypes.</title>
        <authorList>
            <person name="Korhonen P.K."/>
            <person name="Edoardo P."/>
            <person name="Giuseppe L.R."/>
            <person name="Gasser R.B."/>
        </authorList>
    </citation>
    <scope>NUCLEOTIDE SEQUENCE [LARGE SCALE GENOMIC DNA]</scope>
    <source>
        <strain evidence="1">ISS141</strain>
    </source>
</reference>
<name>A0A0V0YH40_TRIPS</name>
<gene>
    <name evidence="1" type="ORF">T4E_11127</name>
</gene>
<proteinExistence type="predicted"/>
<dbReference type="EMBL" id="JYDU01000015">
    <property type="protein sequence ID" value="KRX99298.1"/>
    <property type="molecule type" value="Genomic_DNA"/>
</dbReference>
<accession>A0A0V0YH40</accession>